<gene>
    <name evidence="8" type="primary">actP_4</name>
    <name evidence="8" type="ORF">SDC9_22921</name>
</gene>
<evidence type="ECO:0000256" key="7">
    <source>
        <dbReference type="SAM" id="Phobius"/>
    </source>
</evidence>
<dbReference type="Gene3D" id="1.20.1730.10">
    <property type="entry name" value="Sodium/glucose cotransporter"/>
    <property type="match status" value="1"/>
</dbReference>
<comment type="similarity">
    <text evidence="2">Belongs to the sodium:solute symporter (SSF) (TC 2.A.21) family.</text>
</comment>
<dbReference type="CDD" id="cd10322">
    <property type="entry name" value="SLC5sbd"/>
    <property type="match status" value="1"/>
</dbReference>
<feature type="transmembrane region" description="Helical" evidence="7">
    <location>
        <begin position="6"/>
        <end position="22"/>
    </location>
</feature>
<dbReference type="PANTHER" id="PTHR48086">
    <property type="entry name" value="SODIUM/PROLINE SYMPORTER-RELATED"/>
    <property type="match status" value="1"/>
</dbReference>
<feature type="transmembrane region" description="Helical" evidence="7">
    <location>
        <begin position="43"/>
        <end position="62"/>
    </location>
</feature>
<reference evidence="8" key="1">
    <citation type="submission" date="2019-08" db="EMBL/GenBank/DDBJ databases">
        <authorList>
            <person name="Kucharzyk K."/>
            <person name="Murdoch R.W."/>
            <person name="Higgins S."/>
            <person name="Loffler F."/>
        </authorList>
    </citation>
    <scope>NUCLEOTIDE SEQUENCE</scope>
</reference>
<comment type="subcellular location">
    <subcellularLocation>
        <location evidence="1">Membrane</location>
        <topology evidence="1">Multi-pass membrane protein</topology>
    </subcellularLocation>
</comment>
<accession>A0A644UDX7</accession>
<keyword evidence="4 7" id="KW-0812">Transmembrane</keyword>
<dbReference type="Pfam" id="PF00474">
    <property type="entry name" value="SSF"/>
    <property type="match status" value="1"/>
</dbReference>
<evidence type="ECO:0000313" key="8">
    <source>
        <dbReference type="EMBL" id="MPL77070.1"/>
    </source>
</evidence>
<feature type="transmembrane region" description="Helical" evidence="7">
    <location>
        <begin position="378"/>
        <end position="398"/>
    </location>
</feature>
<evidence type="ECO:0000256" key="2">
    <source>
        <dbReference type="ARBA" id="ARBA00006434"/>
    </source>
</evidence>
<protein>
    <submittedName>
        <fullName evidence="8">Cation/acetate symporter ActP</fullName>
    </submittedName>
</protein>
<dbReference type="InterPro" id="IPR038377">
    <property type="entry name" value="Na/Glc_symporter_sf"/>
</dbReference>
<evidence type="ECO:0000256" key="4">
    <source>
        <dbReference type="ARBA" id="ARBA00022692"/>
    </source>
</evidence>
<evidence type="ECO:0000256" key="3">
    <source>
        <dbReference type="ARBA" id="ARBA00022448"/>
    </source>
</evidence>
<dbReference type="PANTHER" id="PTHR48086:SF7">
    <property type="entry name" value="SODIUM-SOLUTE SYMPORTER-RELATED"/>
    <property type="match status" value="1"/>
</dbReference>
<keyword evidence="5 7" id="KW-1133">Transmembrane helix</keyword>
<comment type="caution">
    <text evidence="8">The sequence shown here is derived from an EMBL/GenBank/DDBJ whole genome shotgun (WGS) entry which is preliminary data.</text>
</comment>
<feature type="transmembrane region" description="Helical" evidence="7">
    <location>
        <begin position="180"/>
        <end position="201"/>
    </location>
</feature>
<sequence length="471" mass="50626">MSIPLIVVLLYIVVLFAISFYAKRRAQSGSTQYILAGRQLTTPLIAVSIIGLAVGGASTIGVSEQAYKIGLSAGWYTVAWGIGAVVMGLIMAKRYRQLKIATISELLERYYDKKGMIAGVICQIFIQLVITSLQYIAGGSILHTMLPDIFTFQSGMITSAIVFIGITFIGGMWSASLSNVLNIALIYGGILIATVIQYNTAGGLTEIARHLPQNIPYLDPIKGIGWVGIATWITVMITVNLSLQSIVQISLGAKDAGTARRGFIIGGLAMIPIGFVAAFMGIIAKTMYPETTAALALPQAIMALNPLLAGVTLAALWAADISTACNLLLSSATLFSQDIYKRFINKDISDQRYLAVTRTSVAVLGLITLSLAMSVSGIIQTIMVGLSLTTGFSVIVLFTMFMPKLCKRNCAFYTIAMSIVALLAWQLIPAIRIFPHVIYFEWLVCLATFMVVSLIDSRSIQTENVGTAKSA</sequence>
<evidence type="ECO:0000256" key="6">
    <source>
        <dbReference type="ARBA" id="ARBA00023136"/>
    </source>
</evidence>
<feature type="transmembrane region" description="Helical" evidence="7">
    <location>
        <begin position="353"/>
        <end position="372"/>
    </location>
</feature>
<organism evidence="8">
    <name type="scientific">bioreactor metagenome</name>
    <dbReference type="NCBI Taxonomy" id="1076179"/>
    <lineage>
        <taxon>unclassified sequences</taxon>
        <taxon>metagenomes</taxon>
        <taxon>ecological metagenomes</taxon>
    </lineage>
</organism>
<dbReference type="InterPro" id="IPR001734">
    <property type="entry name" value="Na/solute_symporter"/>
</dbReference>
<keyword evidence="6 7" id="KW-0472">Membrane</keyword>
<dbReference type="AlphaFoldDB" id="A0A644UDX7"/>
<proteinExistence type="inferred from homology"/>
<feature type="transmembrane region" description="Helical" evidence="7">
    <location>
        <begin position="263"/>
        <end position="287"/>
    </location>
</feature>
<feature type="transmembrane region" description="Helical" evidence="7">
    <location>
        <begin position="74"/>
        <end position="95"/>
    </location>
</feature>
<dbReference type="GO" id="GO:0005886">
    <property type="term" value="C:plasma membrane"/>
    <property type="evidence" value="ECO:0007669"/>
    <property type="project" value="TreeGrafter"/>
</dbReference>
<dbReference type="PROSITE" id="PS50283">
    <property type="entry name" value="NA_SOLUT_SYMP_3"/>
    <property type="match status" value="1"/>
</dbReference>
<keyword evidence="3" id="KW-0813">Transport</keyword>
<feature type="transmembrane region" description="Helical" evidence="7">
    <location>
        <begin position="116"/>
        <end position="137"/>
    </location>
</feature>
<dbReference type="InterPro" id="IPR050277">
    <property type="entry name" value="Sodium:Solute_Symporter"/>
</dbReference>
<evidence type="ECO:0000256" key="1">
    <source>
        <dbReference type="ARBA" id="ARBA00004141"/>
    </source>
</evidence>
<name>A0A644UDX7_9ZZZZ</name>
<feature type="transmembrane region" description="Helical" evidence="7">
    <location>
        <begin position="410"/>
        <end position="431"/>
    </location>
</feature>
<evidence type="ECO:0000256" key="5">
    <source>
        <dbReference type="ARBA" id="ARBA00022989"/>
    </source>
</evidence>
<dbReference type="EMBL" id="VSSQ01000103">
    <property type="protein sequence ID" value="MPL77070.1"/>
    <property type="molecule type" value="Genomic_DNA"/>
</dbReference>
<dbReference type="GO" id="GO:0022857">
    <property type="term" value="F:transmembrane transporter activity"/>
    <property type="evidence" value="ECO:0007669"/>
    <property type="project" value="InterPro"/>
</dbReference>
<feature type="transmembrane region" description="Helical" evidence="7">
    <location>
        <begin position="149"/>
        <end position="173"/>
    </location>
</feature>
<feature type="transmembrane region" description="Helical" evidence="7">
    <location>
        <begin position="437"/>
        <end position="455"/>
    </location>
</feature>
<feature type="transmembrane region" description="Helical" evidence="7">
    <location>
        <begin position="221"/>
        <end position="243"/>
    </location>
</feature>